<dbReference type="PROSITE" id="PS50888">
    <property type="entry name" value="BHLH"/>
    <property type="match status" value="1"/>
</dbReference>
<dbReference type="EMBL" id="WNKQ01000003">
    <property type="protein sequence ID" value="KAF5852419.1"/>
    <property type="molecule type" value="Genomic_DNA"/>
</dbReference>
<protein>
    <recommendedName>
        <fullName evidence="2">BHLH domain-containing protein</fullName>
    </recommendedName>
</protein>
<proteinExistence type="predicted"/>
<evidence type="ECO:0000313" key="3">
    <source>
        <dbReference type="EMBL" id="KAF5852419.1"/>
    </source>
</evidence>
<sequence length="267" mass="29664">MYSDFSANPMVADADYSPTDDSFYSQNPFDQADGIGLYTTPPNQSLGIFPAYAYFEQPHPSVEYPAGWDCCLTNYSTQPLDEYGQSCASSFDTVSTFDLDMPSASNTRLYSASPLRSDSITALLSPPRSPPLPLREISKEATSPDEESAPRQARPKRGRPRLDRNLSGAKPVPSTNASSSKQHQRAPRQPHKQVERKYREGLNSNLVRLRRAVPTLSQSEEDAVIGWPAPSKAMVLSCAVEYIAKIELERDGLRERNKLLGGTMWRN</sequence>
<name>A0A8H6DYB1_COCSA</name>
<feature type="region of interest" description="Disordered" evidence="1">
    <location>
        <begin position="121"/>
        <end position="201"/>
    </location>
</feature>
<feature type="compositionally biased region" description="Basic residues" evidence="1">
    <location>
        <begin position="182"/>
        <end position="191"/>
    </location>
</feature>
<dbReference type="InterPro" id="IPR036638">
    <property type="entry name" value="HLH_DNA-bd_sf"/>
</dbReference>
<evidence type="ECO:0000259" key="2">
    <source>
        <dbReference type="PROSITE" id="PS50888"/>
    </source>
</evidence>
<dbReference type="PANTHER" id="PTHR47336">
    <property type="entry name" value="TRANSCRIPTION FACTOR HMS1-RELATED"/>
    <property type="match status" value="1"/>
</dbReference>
<dbReference type="CDD" id="cd11395">
    <property type="entry name" value="bHLHzip_SREBP_like"/>
    <property type="match status" value="1"/>
</dbReference>
<dbReference type="Gene3D" id="4.10.280.10">
    <property type="entry name" value="Helix-loop-helix DNA-binding domain"/>
    <property type="match status" value="1"/>
</dbReference>
<gene>
    <name evidence="3" type="ORF">GGP41_007853</name>
</gene>
<reference evidence="3" key="1">
    <citation type="submission" date="2019-11" db="EMBL/GenBank/DDBJ databases">
        <title>Bipolaris sorokiniana Genome sequencing.</title>
        <authorList>
            <person name="Wang H."/>
        </authorList>
    </citation>
    <scope>NUCLEOTIDE SEQUENCE</scope>
</reference>
<dbReference type="InterPro" id="IPR011598">
    <property type="entry name" value="bHLH_dom"/>
</dbReference>
<dbReference type="PANTHER" id="PTHR47336:SF2">
    <property type="entry name" value="TRANSCRIPTION FACTOR HMS1-RELATED"/>
    <property type="match status" value="1"/>
</dbReference>
<dbReference type="Proteomes" id="UP000624244">
    <property type="component" value="Unassembled WGS sequence"/>
</dbReference>
<dbReference type="SUPFAM" id="SSF47459">
    <property type="entry name" value="HLH, helix-loop-helix DNA-binding domain"/>
    <property type="match status" value="1"/>
</dbReference>
<feature type="domain" description="BHLH" evidence="2">
    <location>
        <begin position="186"/>
        <end position="246"/>
    </location>
</feature>
<evidence type="ECO:0000256" key="1">
    <source>
        <dbReference type="SAM" id="MobiDB-lite"/>
    </source>
</evidence>
<dbReference type="GO" id="GO:0046983">
    <property type="term" value="F:protein dimerization activity"/>
    <property type="evidence" value="ECO:0007669"/>
    <property type="project" value="InterPro"/>
</dbReference>
<dbReference type="Pfam" id="PF00010">
    <property type="entry name" value="HLH"/>
    <property type="match status" value="1"/>
</dbReference>
<dbReference type="AlphaFoldDB" id="A0A8H6DYB1"/>
<accession>A0A8H6DYB1</accession>
<organism evidence="3 4">
    <name type="scientific">Cochliobolus sativus</name>
    <name type="common">Common root rot and spot blotch fungus</name>
    <name type="synonym">Bipolaris sorokiniana</name>
    <dbReference type="NCBI Taxonomy" id="45130"/>
    <lineage>
        <taxon>Eukaryota</taxon>
        <taxon>Fungi</taxon>
        <taxon>Dikarya</taxon>
        <taxon>Ascomycota</taxon>
        <taxon>Pezizomycotina</taxon>
        <taxon>Dothideomycetes</taxon>
        <taxon>Pleosporomycetidae</taxon>
        <taxon>Pleosporales</taxon>
        <taxon>Pleosporineae</taxon>
        <taxon>Pleosporaceae</taxon>
        <taxon>Bipolaris</taxon>
    </lineage>
</organism>
<dbReference type="InterPro" id="IPR052099">
    <property type="entry name" value="Regulatory_TF_Diverse"/>
</dbReference>
<comment type="caution">
    <text evidence="3">The sequence shown here is derived from an EMBL/GenBank/DDBJ whole genome shotgun (WGS) entry which is preliminary data.</text>
</comment>
<evidence type="ECO:0000313" key="4">
    <source>
        <dbReference type="Proteomes" id="UP000624244"/>
    </source>
</evidence>